<comment type="caution">
    <text evidence="2">The sequence shown here is derived from an EMBL/GenBank/DDBJ whole genome shotgun (WGS) entry which is preliminary data.</text>
</comment>
<dbReference type="AlphaFoldDB" id="A0A8J8G7H5"/>
<gene>
    <name evidence="2" type="ORF">HNQ03_000443</name>
</gene>
<keyword evidence="3" id="KW-1185">Reference proteome</keyword>
<keyword evidence="1" id="KW-1133">Transmembrane helix</keyword>
<proteinExistence type="predicted"/>
<keyword evidence="1" id="KW-0812">Transmembrane</keyword>
<protein>
    <submittedName>
        <fullName evidence="2">Uncharacterized protein</fullName>
    </submittedName>
</protein>
<dbReference type="Proteomes" id="UP000610746">
    <property type="component" value="Unassembled WGS sequence"/>
</dbReference>
<accession>A0A8J8G7H5</accession>
<feature type="transmembrane region" description="Helical" evidence="1">
    <location>
        <begin position="91"/>
        <end position="113"/>
    </location>
</feature>
<feature type="transmembrane region" description="Helical" evidence="1">
    <location>
        <begin position="119"/>
        <end position="136"/>
    </location>
</feature>
<evidence type="ECO:0000313" key="3">
    <source>
        <dbReference type="Proteomes" id="UP000610746"/>
    </source>
</evidence>
<evidence type="ECO:0000313" key="2">
    <source>
        <dbReference type="EMBL" id="NRS91377.1"/>
    </source>
</evidence>
<organism evidence="2 3">
    <name type="scientific">Frigoriflavimonas asaccharolytica</name>
    <dbReference type="NCBI Taxonomy" id="2735899"/>
    <lineage>
        <taxon>Bacteria</taxon>
        <taxon>Pseudomonadati</taxon>
        <taxon>Bacteroidota</taxon>
        <taxon>Flavobacteriia</taxon>
        <taxon>Flavobacteriales</taxon>
        <taxon>Weeksellaceae</taxon>
        <taxon>Frigoriflavimonas</taxon>
    </lineage>
</organism>
<name>A0A8J8G7H5_9FLAO</name>
<feature type="transmembrane region" description="Helical" evidence="1">
    <location>
        <begin position="60"/>
        <end position="82"/>
    </location>
</feature>
<reference evidence="2" key="1">
    <citation type="submission" date="2020-05" db="EMBL/GenBank/DDBJ databases">
        <title>Genomic Encyclopedia of Type Strains, Phase IV (KMG-V): Genome sequencing to study the core and pangenomes of soil and plant-associated prokaryotes.</title>
        <authorList>
            <person name="Whitman W."/>
        </authorList>
    </citation>
    <scope>NUCLEOTIDE SEQUENCE</scope>
    <source>
        <strain evidence="2">16F</strain>
    </source>
</reference>
<dbReference type="RefSeq" id="WP_173778007.1">
    <property type="nucleotide sequence ID" value="NZ_JABSNO010000002.1"/>
</dbReference>
<dbReference type="EMBL" id="JABSNO010000002">
    <property type="protein sequence ID" value="NRS91377.1"/>
    <property type="molecule type" value="Genomic_DNA"/>
</dbReference>
<evidence type="ECO:0000256" key="1">
    <source>
        <dbReference type="SAM" id="Phobius"/>
    </source>
</evidence>
<sequence>MKKKLLFAHLFSLSLGVLIYLLFRSESLKIFSWLKIIGIDFTNTDLRKTTIVFAKFLPDWFLFSLPDGIWIFSYVCLMLYIWKSNISVQSLIWITLIPLIAIFSEIAQIFHIVNGTFDIIDLIFYTLGLFSPFIIFKNKYNLKLLKL</sequence>
<keyword evidence="1" id="KW-0472">Membrane</keyword>